<feature type="coiled-coil region" evidence="1">
    <location>
        <begin position="1271"/>
        <end position="1298"/>
    </location>
</feature>
<sequence length="1409" mass="157955">MNYHQAIILALAIAASIMDSMASSSSSFGDNDHGHMSKMNNKGDGGISSSRLLKLNDETRMTSRAAAAAAVNNSLIELNNEMMRSQEKQKKRILPLIAVGIAAAAVASQAKSKKIEEKEIKETEKKYESTGDQTLDEMMKWIDEVMKEYSKDAGLREEIDKVIDTKNSDSVGRTGGIEFSNAKRAEDRLKDNFPRYIKAVLNYVNQTEIFYDNAKSLINKIQTLVLPRSSQGLMKLRRKLGESVVKETAAVKKAFSHIFDELKDIEESTGKEIGKATKESNIQIDRAIKDSMREVAQQSAQLTRLCYTTDREIKNKFRKLNRDTAREQKKLVRSVDRMERDFKGDENDFERYVERFSEETGKGEAKIEKVTRGMNDRAERAENEVTLHSSDYASKGEMRINQTLPKAIRSTDRLVDSAIKSFEKDIDRDSRDSSRNVKLLDREVNRKIKDTERNATKTENDAKIMFDAALRGFNNGIKDLTRGNTKHNMDINKQMRDADKNVEMIEDTITRDKKDAEELLEKLDTSLEQSVASEMQTIEASTSNEKTTLSRRAEMINSDLAQIATQSKQASARAADSYTQLTSTLEANHDKDLEHEKEVIDLAEGTIDNAQNDISNEIKSKVALKERLQSNSEAAMRGMVNSAELEYQGDVTKAKQDVNNMKDRLEARSDADSKINNADVKSIEDESKGELDRILESEGSVHVAAEGLPDVQTAVSGASEGAKNILNEIKKLGNEMRSSLNPLNKEEDKMKSAVRVLEALSAGQLQSIQGIDGDDVSKAKATLHELITTFETSMDTKLKNDLAKLAGDYGVSMGRIKEMFAGLDVSEENQRAMTGRMHDNVADVESDEKNAKASFGKKMTSLLSHDKLMADHEFHEEMRQLREAEIETKKVMLKLVFDVTTTLLSGGKENEVKISNSIKNLLMLLDKLHAEDLQENTAVADARSKYKSILPRSDREIEAIQKQLDNEKLRIKTELDALEIFIKNTAFDRSRIANNTMNKIDSEVDGLSKEVTKSRDVIMSMAKAGSDHISKFIVDLRDALARDARLDKTLFNDELKDMKNKYSSLESFTDERAKAIISDMEKFGESANYRQETLAETLARVVTEAESMGLSEEEMQEYVKKKLSEESGVTSEEFDKIKDMVNGDLVGFRDKVNAMKKKAEDELFAEDSHISSSDGIQNGRLADYAQMIESQALKGGNVIGYNAIASEKSYKTLEGQESISGNELLAMMHIAEANSGSLIDHIAESHNVSTDRVASVDDAVTTYMVLIKDFMDEMQAEMDSLRGRLNDLQGEYDEKITQNTNEYMKPAIRAAAATIQFENFQRESEPLQKAFRTKATEMMANVRKRSHDSERIANVLSRQIEKGAALVESTRQKLLSALERHSGEKEALFAEELLHLTKEEAQPALMIAT</sequence>
<comment type="caution">
    <text evidence="4">The sequence shown here is derived from an EMBL/GenBank/DDBJ whole genome shotgun (WGS) entry which is preliminary data.</text>
</comment>
<evidence type="ECO:0000313" key="4">
    <source>
        <dbReference type="EMBL" id="KAF4656154.1"/>
    </source>
</evidence>
<feature type="region of interest" description="Disordered" evidence="2">
    <location>
        <begin position="24"/>
        <end position="50"/>
    </location>
</feature>
<gene>
    <name evidence="4" type="ORF">FOL47_009120</name>
</gene>
<evidence type="ECO:0000313" key="5">
    <source>
        <dbReference type="Proteomes" id="UP000591131"/>
    </source>
</evidence>
<evidence type="ECO:0000256" key="2">
    <source>
        <dbReference type="SAM" id="MobiDB-lite"/>
    </source>
</evidence>
<evidence type="ECO:0000256" key="1">
    <source>
        <dbReference type="SAM" id="Coils"/>
    </source>
</evidence>
<feature type="coiled-coil region" evidence="1">
    <location>
        <begin position="488"/>
        <end position="522"/>
    </location>
</feature>
<name>A0A7J6LAB6_PERCH</name>
<keyword evidence="5" id="KW-1185">Reference proteome</keyword>
<accession>A0A7J6LAB6</accession>
<feature type="coiled-coil region" evidence="1">
    <location>
        <begin position="593"/>
        <end position="627"/>
    </location>
</feature>
<feature type="signal peptide" evidence="3">
    <location>
        <begin position="1"/>
        <end position="22"/>
    </location>
</feature>
<feature type="chain" id="PRO_5029459811" evidence="3">
    <location>
        <begin position="23"/>
        <end position="1409"/>
    </location>
</feature>
<reference evidence="4 5" key="1">
    <citation type="submission" date="2020-04" db="EMBL/GenBank/DDBJ databases">
        <title>Perkinsus chesapeaki whole genome sequence.</title>
        <authorList>
            <person name="Bogema D.R."/>
        </authorList>
    </citation>
    <scope>NUCLEOTIDE SEQUENCE [LARGE SCALE GENOMIC DNA]</scope>
    <source>
        <strain evidence="4">ATCC PRA-425</strain>
    </source>
</reference>
<dbReference type="OrthoDB" id="437196at2759"/>
<feature type="coiled-coil region" evidence="1">
    <location>
        <begin position="68"/>
        <end position="133"/>
    </location>
</feature>
<evidence type="ECO:0000256" key="3">
    <source>
        <dbReference type="SAM" id="SignalP"/>
    </source>
</evidence>
<dbReference type="EMBL" id="JAAPAO010000615">
    <property type="protein sequence ID" value="KAF4656154.1"/>
    <property type="molecule type" value="Genomic_DNA"/>
</dbReference>
<organism evidence="4 5">
    <name type="scientific">Perkinsus chesapeaki</name>
    <name type="common">Clam parasite</name>
    <name type="synonym">Perkinsus andrewsi</name>
    <dbReference type="NCBI Taxonomy" id="330153"/>
    <lineage>
        <taxon>Eukaryota</taxon>
        <taxon>Sar</taxon>
        <taxon>Alveolata</taxon>
        <taxon>Perkinsozoa</taxon>
        <taxon>Perkinsea</taxon>
        <taxon>Perkinsida</taxon>
        <taxon>Perkinsidae</taxon>
        <taxon>Perkinsus</taxon>
    </lineage>
</organism>
<dbReference type="Proteomes" id="UP000591131">
    <property type="component" value="Unassembled WGS sequence"/>
</dbReference>
<keyword evidence="3" id="KW-0732">Signal</keyword>
<keyword evidence="1" id="KW-0175">Coiled coil</keyword>
<proteinExistence type="predicted"/>
<protein>
    <submittedName>
        <fullName evidence="4">Uncharacterized protein</fullName>
    </submittedName>
</protein>